<dbReference type="OrthoDB" id="5998304at2"/>
<name>A0A2U1CJH8_9BURK</name>
<feature type="transmembrane region" description="Helical" evidence="6">
    <location>
        <begin position="291"/>
        <end position="309"/>
    </location>
</feature>
<evidence type="ECO:0000313" key="7">
    <source>
        <dbReference type="EMBL" id="PVY61134.1"/>
    </source>
</evidence>
<feature type="transmembrane region" description="Helical" evidence="6">
    <location>
        <begin position="129"/>
        <end position="150"/>
    </location>
</feature>
<dbReference type="RefSeq" id="WP_017523503.1">
    <property type="nucleotide sequence ID" value="NZ_JACCEX010000004.1"/>
</dbReference>
<keyword evidence="8" id="KW-1185">Reference proteome</keyword>
<comment type="subcellular location">
    <subcellularLocation>
        <location evidence="1">Cell membrane</location>
        <topology evidence="1">Multi-pass membrane protein</topology>
    </subcellularLocation>
</comment>
<feature type="transmembrane region" description="Helical" evidence="6">
    <location>
        <begin position="211"/>
        <end position="232"/>
    </location>
</feature>
<feature type="transmembrane region" description="Helical" evidence="6">
    <location>
        <begin position="15"/>
        <end position="38"/>
    </location>
</feature>
<keyword evidence="4 6" id="KW-1133">Transmembrane helix</keyword>
<dbReference type="STRING" id="1231391.GCA_000308195_01134"/>
<reference evidence="7 8" key="1">
    <citation type="submission" date="2018-04" db="EMBL/GenBank/DDBJ databases">
        <title>Genomic Encyclopedia of Type Strains, Phase IV (KMG-IV): sequencing the most valuable type-strain genomes for metagenomic binning, comparative biology and taxonomic classification.</title>
        <authorList>
            <person name="Goeker M."/>
        </authorList>
    </citation>
    <scope>NUCLEOTIDE SEQUENCE [LARGE SCALE GENOMIC DNA]</scope>
    <source>
        <strain evidence="7 8">DSM 10065</strain>
    </source>
</reference>
<feature type="transmembrane region" description="Helical" evidence="6">
    <location>
        <begin position="268"/>
        <end position="285"/>
    </location>
</feature>
<dbReference type="GO" id="GO:0005886">
    <property type="term" value="C:plasma membrane"/>
    <property type="evidence" value="ECO:0007669"/>
    <property type="project" value="UniProtKB-SubCell"/>
</dbReference>
<keyword evidence="3 6" id="KW-0812">Transmembrane</keyword>
<proteinExistence type="predicted"/>
<evidence type="ECO:0000313" key="8">
    <source>
        <dbReference type="Proteomes" id="UP000246145"/>
    </source>
</evidence>
<dbReference type="AlphaFoldDB" id="A0A2U1CJH8"/>
<feature type="transmembrane region" description="Helical" evidence="6">
    <location>
        <begin position="238"/>
        <end position="256"/>
    </location>
</feature>
<comment type="caution">
    <text evidence="7">The sequence shown here is derived from an EMBL/GenBank/DDBJ whole genome shotgun (WGS) entry which is preliminary data.</text>
</comment>
<evidence type="ECO:0000256" key="3">
    <source>
        <dbReference type="ARBA" id="ARBA00022692"/>
    </source>
</evidence>
<dbReference type="EMBL" id="QEKO01000004">
    <property type="protein sequence ID" value="PVY61134.1"/>
    <property type="molecule type" value="Genomic_DNA"/>
</dbReference>
<sequence length="315" mass="33765">MSSRFLPARMSALPWTWITRIVTGLMIAAVVVLLFNLARRLDWMQVLRSAGEIGTPTIAAAMGLAVLGHLVYTTFDLLAKRYAGTPLPMWKVTGIAALSYAMNLNLGVLVGGVAIRLRLYHRLGVRASTAARVVAFSTLTNWIGYGWLAGVVFMADAMPLPGAWDVGSTVIQLTGLAMVAGVLIYLGGCAFSRRRIWTLRGHRLELPPLRLALAQCGLAAVSWMAMGSIIYVLLKGEVAYAAVLGILLFCSIAALIAHIPGGLGVNEAIFVGALSGTLPAHQVLAAVLMYRILYCVVPLALAVPAYLLIEARLRR</sequence>
<dbReference type="Proteomes" id="UP000246145">
    <property type="component" value="Unassembled WGS sequence"/>
</dbReference>
<evidence type="ECO:0000256" key="2">
    <source>
        <dbReference type="ARBA" id="ARBA00022475"/>
    </source>
</evidence>
<accession>A0A2U1CJH8</accession>
<feature type="transmembrane region" description="Helical" evidence="6">
    <location>
        <begin position="50"/>
        <end position="72"/>
    </location>
</feature>
<keyword evidence="2" id="KW-1003">Cell membrane</keyword>
<keyword evidence="5 6" id="KW-0472">Membrane</keyword>
<evidence type="ECO:0008006" key="9">
    <source>
        <dbReference type="Google" id="ProtNLM"/>
    </source>
</evidence>
<dbReference type="InterPro" id="IPR022791">
    <property type="entry name" value="L-PG_synthase/AglD"/>
</dbReference>
<feature type="transmembrane region" description="Helical" evidence="6">
    <location>
        <begin position="170"/>
        <end position="191"/>
    </location>
</feature>
<evidence type="ECO:0000256" key="4">
    <source>
        <dbReference type="ARBA" id="ARBA00022989"/>
    </source>
</evidence>
<evidence type="ECO:0000256" key="6">
    <source>
        <dbReference type="SAM" id="Phobius"/>
    </source>
</evidence>
<evidence type="ECO:0000256" key="5">
    <source>
        <dbReference type="ARBA" id="ARBA00023136"/>
    </source>
</evidence>
<organism evidence="7 8">
    <name type="scientific">Pusillimonas noertemannii</name>
    <dbReference type="NCBI Taxonomy" id="305977"/>
    <lineage>
        <taxon>Bacteria</taxon>
        <taxon>Pseudomonadati</taxon>
        <taxon>Pseudomonadota</taxon>
        <taxon>Betaproteobacteria</taxon>
        <taxon>Burkholderiales</taxon>
        <taxon>Alcaligenaceae</taxon>
        <taxon>Pusillimonas</taxon>
    </lineage>
</organism>
<dbReference type="Pfam" id="PF03706">
    <property type="entry name" value="LPG_synthase_TM"/>
    <property type="match status" value="1"/>
</dbReference>
<protein>
    <recommendedName>
        <fullName evidence="9">Lysylphosphatidylglycerol synthase-like protein</fullName>
    </recommendedName>
</protein>
<gene>
    <name evidence="7" type="ORF">C7440_2684</name>
</gene>
<feature type="transmembrane region" description="Helical" evidence="6">
    <location>
        <begin position="92"/>
        <end position="117"/>
    </location>
</feature>
<evidence type="ECO:0000256" key="1">
    <source>
        <dbReference type="ARBA" id="ARBA00004651"/>
    </source>
</evidence>